<sequence length="252" mass="28559">MKICLVVGHSKLKSGETTGANGYVNEYEYNKILVPKVAELIRKEGHDVTVIQCPEYVFTSSREEYLYKIIRINRGDYDLLVEFHLNASNGLGNGSEVLYYDKNEGKNMAQQIQDKLITVFKDRGVKQRLDLYILRDTKPTAVLTETFFCDNKGDYEKAKNLGYDGVAKLIAEGILGKNIEVEAEDMLEKIVLYYGDVDIFSAILVSQKNQCPLMKKSDFEAKKLQAKEIIQIGGNKEDTDRFVTMKNASKLV</sequence>
<dbReference type="Gene3D" id="3.40.50.12090">
    <property type="match status" value="1"/>
</dbReference>
<dbReference type="PANTHER" id="PTHR30404:SF8">
    <property type="entry name" value="AUTOLYSIN PH-RELATED"/>
    <property type="match status" value="1"/>
</dbReference>
<evidence type="ECO:0000259" key="1">
    <source>
        <dbReference type="SMART" id="SM00646"/>
    </source>
</evidence>
<dbReference type="PANTHER" id="PTHR30404">
    <property type="entry name" value="N-ACETYLMURAMOYL-L-ALANINE AMIDASE"/>
    <property type="match status" value="1"/>
</dbReference>
<dbReference type="Gene3D" id="3.40.630.40">
    <property type="entry name" value="Zn-dependent exopeptidases"/>
    <property type="match status" value="1"/>
</dbReference>
<evidence type="ECO:0000313" key="2">
    <source>
        <dbReference type="EMBL" id="RDY24599.1"/>
    </source>
</evidence>
<dbReference type="Pfam" id="PF01520">
    <property type="entry name" value="Amidase_3"/>
    <property type="match status" value="1"/>
</dbReference>
<dbReference type="SUPFAM" id="SSF53187">
    <property type="entry name" value="Zn-dependent exopeptidases"/>
    <property type="match status" value="1"/>
</dbReference>
<dbReference type="GO" id="GO:0030288">
    <property type="term" value="C:outer membrane-bounded periplasmic space"/>
    <property type="evidence" value="ECO:0007669"/>
    <property type="project" value="TreeGrafter"/>
</dbReference>
<name>A0A371IVV2_9FIRM</name>
<dbReference type="GO" id="GO:0009253">
    <property type="term" value="P:peptidoglycan catabolic process"/>
    <property type="evidence" value="ECO:0007669"/>
    <property type="project" value="InterPro"/>
</dbReference>
<dbReference type="Proteomes" id="UP000243494">
    <property type="component" value="Unassembled WGS sequence"/>
</dbReference>
<dbReference type="InterPro" id="IPR002508">
    <property type="entry name" value="MurNAc-LAA_cat"/>
</dbReference>
<protein>
    <submittedName>
        <fullName evidence="2">N-acetylmuramoyl-L-alanine amidase</fullName>
    </submittedName>
</protein>
<comment type="caution">
    <text evidence="2">The sequence shown here is derived from an EMBL/GenBank/DDBJ whole genome shotgun (WGS) entry which is preliminary data.</text>
</comment>
<dbReference type="RefSeq" id="WP_095405985.1">
    <property type="nucleotide sequence ID" value="NZ_NOJZ02000002.1"/>
</dbReference>
<accession>A0A371IVV2</accession>
<evidence type="ECO:0000313" key="3">
    <source>
        <dbReference type="Proteomes" id="UP000243494"/>
    </source>
</evidence>
<feature type="domain" description="MurNAc-LAA" evidence="1">
    <location>
        <begin position="67"/>
        <end position="175"/>
    </location>
</feature>
<dbReference type="GO" id="GO:0008745">
    <property type="term" value="F:N-acetylmuramoyl-L-alanine amidase activity"/>
    <property type="evidence" value="ECO:0007669"/>
    <property type="project" value="InterPro"/>
</dbReference>
<dbReference type="EMBL" id="NOJZ02000002">
    <property type="protein sequence ID" value="RDY24599.1"/>
    <property type="molecule type" value="Genomic_DNA"/>
</dbReference>
<dbReference type="SMART" id="SM00646">
    <property type="entry name" value="Ami_3"/>
    <property type="match status" value="1"/>
</dbReference>
<dbReference type="CDD" id="cd02696">
    <property type="entry name" value="MurNAc-LAA"/>
    <property type="match status" value="1"/>
</dbReference>
<dbReference type="AlphaFoldDB" id="A0A371IVV2"/>
<reference evidence="2 3" key="1">
    <citation type="journal article" date="2017" name="Genome Announc.">
        <title>Draft Genome Sequence of Romboutsia maritimum sp. nov. Strain CCRI-22766(T), Isolated from Coastal Estuarine Mud.</title>
        <authorList>
            <person name="Maheux A.F."/>
            <person name="Boudreau D.K."/>
            <person name="Berube E."/>
            <person name="Boissinot M."/>
            <person name="Raymond F."/>
            <person name="Brodeur S."/>
            <person name="Corbeil J."/>
            <person name="Brightwell G."/>
            <person name="Broda D."/>
            <person name="Omar R.F."/>
            <person name="Bergeron M.G."/>
        </authorList>
    </citation>
    <scope>NUCLEOTIDE SEQUENCE [LARGE SCALE GENOMIC DNA]</scope>
    <source>
        <strain evidence="2 3">CCRI-22766</strain>
    </source>
</reference>
<organism evidence="2 3">
    <name type="scientific">Romboutsia maritimum</name>
    <dbReference type="NCBI Taxonomy" id="2020948"/>
    <lineage>
        <taxon>Bacteria</taxon>
        <taxon>Bacillati</taxon>
        <taxon>Bacillota</taxon>
        <taxon>Clostridia</taxon>
        <taxon>Peptostreptococcales</taxon>
        <taxon>Peptostreptococcaceae</taxon>
        <taxon>Romboutsia</taxon>
    </lineage>
</organism>
<proteinExistence type="predicted"/>
<dbReference type="OrthoDB" id="5344211at2"/>
<keyword evidence="3" id="KW-1185">Reference proteome</keyword>
<gene>
    <name evidence="2" type="ORF">CHF27_002865</name>
</gene>
<dbReference type="InterPro" id="IPR050695">
    <property type="entry name" value="N-acetylmuramoyl_amidase_3"/>
</dbReference>